<evidence type="ECO:0000313" key="1">
    <source>
        <dbReference type="EMBL" id="MBB2958019.1"/>
    </source>
</evidence>
<dbReference type="EMBL" id="JACHWJ010000003">
    <property type="protein sequence ID" value="MBB2958019.1"/>
    <property type="molecule type" value="Genomic_DNA"/>
</dbReference>
<proteinExistence type="predicted"/>
<keyword evidence="2" id="KW-1185">Reference proteome</keyword>
<dbReference type="GO" id="GO:0043720">
    <property type="term" value="F:3-keto-5-aminohexanoate cleavage activity"/>
    <property type="evidence" value="ECO:0007669"/>
    <property type="project" value="InterPro"/>
</dbReference>
<dbReference type="Pfam" id="PF05853">
    <property type="entry name" value="BKACE"/>
    <property type="match status" value="1"/>
</dbReference>
<comment type="caution">
    <text evidence="1">The sequence shown here is derived from an EMBL/GenBank/DDBJ whole genome shotgun (WGS) entry which is preliminary data.</text>
</comment>
<organism evidence="1 2">
    <name type="scientific">Pseudoclavibacter helvolus</name>
    <dbReference type="NCBI Taxonomy" id="255205"/>
    <lineage>
        <taxon>Bacteria</taxon>
        <taxon>Bacillati</taxon>
        <taxon>Actinomycetota</taxon>
        <taxon>Actinomycetes</taxon>
        <taxon>Micrococcales</taxon>
        <taxon>Microbacteriaceae</taxon>
        <taxon>Pseudoclavibacter</taxon>
    </lineage>
</organism>
<dbReference type="Gene3D" id="3.20.20.70">
    <property type="entry name" value="Aldolase class I"/>
    <property type="match status" value="1"/>
</dbReference>
<dbReference type="PANTHER" id="PTHR37418">
    <property type="entry name" value="3-KETO-5-AMINOHEXANOATE CLEAVAGE ENZYME-RELATED"/>
    <property type="match status" value="1"/>
</dbReference>
<accession>A0A7W4UPX0</accession>
<dbReference type="RefSeq" id="WP_183624917.1">
    <property type="nucleotide sequence ID" value="NZ_JACHWJ010000003.1"/>
</dbReference>
<dbReference type="Proteomes" id="UP000545286">
    <property type="component" value="Unassembled WGS sequence"/>
</dbReference>
<dbReference type="InterPro" id="IPR008567">
    <property type="entry name" value="BKACE"/>
</dbReference>
<dbReference type="PANTHER" id="PTHR37418:SF1">
    <property type="entry name" value="3-KETO-5-AMINOHEXANOATE CLEAVAGE PROTEIN"/>
    <property type="match status" value="1"/>
</dbReference>
<name>A0A7W4UPX0_9MICO</name>
<reference evidence="1 2" key="1">
    <citation type="submission" date="2020-08" db="EMBL/GenBank/DDBJ databases">
        <title>Sequencing the genomes of 1000 actinobacteria strains.</title>
        <authorList>
            <person name="Klenk H.-P."/>
        </authorList>
    </citation>
    <scope>NUCLEOTIDE SEQUENCE [LARGE SCALE GENOMIC DNA]</scope>
    <source>
        <strain evidence="1 2">DSM 20419</strain>
    </source>
</reference>
<dbReference type="InterPro" id="IPR013785">
    <property type="entry name" value="Aldolase_TIM"/>
</dbReference>
<protein>
    <submittedName>
        <fullName evidence="1">Uncharacterized protein (DUF849 family)</fullName>
    </submittedName>
</protein>
<sequence length="257" mass="27203">MTNTQRTLIKVAVNGGRTKSEHSATPVTAQEVAIDAAAAIAAGADVIHAHARTSDGGQTIDADAVRELVQASHAVNPGIPIGTTTGLWTCDGHEDRMRTLRSWHDDGLPDFASVAFCEEGAAEAADYLIERGIVLESAVWSVEDVPALLAAPSLHHNVRILIEPEDEDPAAAVAHARRMAALIRDAGVTTPLCYHGFDGAAWAVVAAAFEDGAETRVGFEDMLVARDGSLSPSNTAMVLGARALEAEMRAREYRHQP</sequence>
<dbReference type="AlphaFoldDB" id="A0A7W4UPX0"/>
<evidence type="ECO:0000313" key="2">
    <source>
        <dbReference type="Proteomes" id="UP000545286"/>
    </source>
</evidence>
<gene>
    <name evidence="1" type="ORF">FHX72_002164</name>
</gene>